<dbReference type="CDD" id="cd07377">
    <property type="entry name" value="WHTH_GntR"/>
    <property type="match status" value="1"/>
</dbReference>
<dbReference type="SMART" id="SM00895">
    <property type="entry name" value="FCD"/>
    <property type="match status" value="1"/>
</dbReference>
<evidence type="ECO:0000256" key="2">
    <source>
        <dbReference type="ARBA" id="ARBA00023125"/>
    </source>
</evidence>
<protein>
    <submittedName>
        <fullName evidence="6">GntR family transcriptional regulator</fullName>
    </submittedName>
</protein>
<dbReference type="Gene3D" id="1.10.10.10">
    <property type="entry name" value="Winged helix-like DNA-binding domain superfamily/Winged helix DNA-binding domain"/>
    <property type="match status" value="1"/>
</dbReference>
<organism evidence="6 7">
    <name type="scientific">Advenella incenata</name>
    <dbReference type="NCBI Taxonomy" id="267800"/>
    <lineage>
        <taxon>Bacteria</taxon>
        <taxon>Pseudomonadati</taxon>
        <taxon>Pseudomonadota</taxon>
        <taxon>Betaproteobacteria</taxon>
        <taxon>Burkholderiales</taxon>
        <taxon>Alcaligenaceae</taxon>
    </lineage>
</organism>
<sequence>MQMTTSTLTDRVAQALMQRIADGEYPVGTKLPSGKLLAAEFSVSAAVIREATERLRTKGLVRTRQGAGCMVLSRDVNEGFQLPVPEMVDRDALRHIYELRFEIEGAAAALAAVRATTEDLRNMQHILRSLEKSLHQPEEALEWDVGFHRAIAEATHNPHYRDLLAYLARQWRQSVHAARVHTLKTEQALQTQQASHPDKREPAHSPLSRQVHAEHEQVLEAMRQRDPELARSRAQTHLRKASERLGLDTSALSRKTGS</sequence>
<gene>
    <name evidence="6" type="ORF">EV681_1326</name>
</gene>
<keyword evidence="1" id="KW-0805">Transcription regulation</keyword>
<dbReference type="EMBL" id="SHKO01000001">
    <property type="protein sequence ID" value="RZT99540.1"/>
    <property type="molecule type" value="Genomic_DNA"/>
</dbReference>
<dbReference type="Pfam" id="PF07729">
    <property type="entry name" value="FCD"/>
    <property type="match status" value="1"/>
</dbReference>
<evidence type="ECO:0000313" key="6">
    <source>
        <dbReference type="EMBL" id="RZT99540.1"/>
    </source>
</evidence>
<proteinExistence type="predicted"/>
<dbReference type="Gene3D" id="1.20.120.530">
    <property type="entry name" value="GntR ligand-binding domain-like"/>
    <property type="match status" value="1"/>
</dbReference>
<evidence type="ECO:0000313" key="7">
    <source>
        <dbReference type="Proteomes" id="UP000293398"/>
    </source>
</evidence>
<dbReference type="InterPro" id="IPR036388">
    <property type="entry name" value="WH-like_DNA-bd_sf"/>
</dbReference>
<dbReference type="SUPFAM" id="SSF48008">
    <property type="entry name" value="GntR ligand-binding domain-like"/>
    <property type="match status" value="1"/>
</dbReference>
<evidence type="ECO:0000256" key="1">
    <source>
        <dbReference type="ARBA" id="ARBA00023015"/>
    </source>
</evidence>
<dbReference type="InterPro" id="IPR008920">
    <property type="entry name" value="TF_FadR/GntR_C"/>
</dbReference>
<feature type="domain" description="HTH gntR-type" evidence="5">
    <location>
        <begin position="6"/>
        <end position="74"/>
    </location>
</feature>
<dbReference type="PROSITE" id="PS50949">
    <property type="entry name" value="HTH_GNTR"/>
    <property type="match status" value="1"/>
</dbReference>
<dbReference type="InterPro" id="IPR036390">
    <property type="entry name" value="WH_DNA-bd_sf"/>
</dbReference>
<dbReference type="InterPro" id="IPR011711">
    <property type="entry name" value="GntR_C"/>
</dbReference>
<comment type="caution">
    <text evidence="6">The sequence shown here is derived from an EMBL/GenBank/DDBJ whole genome shotgun (WGS) entry which is preliminary data.</text>
</comment>
<keyword evidence="3" id="KW-0804">Transcription</keyword>
<dbReference type="SUPFAM" id="SSF46785">
    <property type="entry name" value="Winged helix' DNA-binding domain"/>
    <property type="match status" value="1"/>
</dbReference>
<keyword evidence="7" id="KW-1185">Reference proteome</keyword>
<dbReference type="Proteomes" id="UP000293398">
    <property type="component" value="Unassembled WGS sequence"/>
</dbReference>
<keyword evidence="2" id="KW-0238">DNA-binding</keyword>
<feature type="region of interest" description="Disordered" evidence="4">
    <location>
        <begin position="187"/>
        <end position="258"/>
    </location>
</feature>
<evidence type="ECO:0000256" key="4">
    <source>
        <dbReference type="SAM" id="MobiDB-lite"/>
    </source>
</evidence>
<dbReference type="GO" id="GO:0003677">
    <property type="term" value="F:DNA binding"/>
    <property type="evidence" value="ECO:0007669"/>
    <property type="project" value="UniProtKB-KW"/>
</dbReference>
<dbReference type="Pfam" id="PF00392">
    <property type="entry name" value="GntR"/>
    <property type="match status" value="1"/>
</dbReference>
<dbReference type="InterPro" id="IPR000524">
    <property type="entry name" value="Tscrpt_reg_HTH_GntR"/>
</dbReference>
<name>A0A4Q7VSK9_9BURK</name>
<dbReference type="SMART" id="SM00345">
    <property type="entry name" value="HTH_GNTR"/>
    <property type="match status" value="1"/>
</dbReference>
<feature type="compositionally biased region" description="Basic and acidic residues" evidence="4">
    <location>
        <begin position="211"/>
        <end position="231"/>
    </location>
</feature>
<dbReference type="PANTHER" id="PTHR43537:SF5">
    <property type="entry name" value="UXU OPERON TRANSCRIPTIONAL REGULATOR"/>
    <property type="match status" value="1"/>
</dbReference>
<dbReference type="PANTHER" id="PTHR43537">
    <property type="entry name" value="TRANSCRIPTIONAL REGULATOR, GNTR FAMILY"/>
    <property type="match status" value="1"/>
</dbReference>
<accession>A0A4Q7VSK9</accession>
<dbReference type="GO" id="GO:0003700">
    <property type="term" value="F:DNA-binding transcription factor activity"/>
    <property type="evidence" value="ECO:0007669"/>
    <property type="project" value="InterPro"/>
</dbReference>
<evidence type="ECO:0000256" key="3">
    <source>
        <dbReference type="ARBA" id="ARBA00023163"/>
    </source>
</evidence>
<evidence type="ECO:0000259" key="5">
    <source>
        <dbReference type="PROSITE" id="PS50949"/>
    </source>
</evidence>
<dbReference type="AlphaFoldDB" id="A0A4Q7VSK9"/>
<reference evidence="6 7" key="1">
    <citation type="submission" date="2019-02" db="EMBL/GenBank/DDBJ databases">
        <title>Genomic Encyclopedia of Type Strains, Phase IV (KMG-IV): sequencing the most valuable type-strain genomes for metagenomic binning, comparative biology and taxonomic classification.</title>
        <authorList>
            <person name="Goeker M."/>
        </authorList>
    </citation>
    <scope>NUCLEOTIDE SEQUENCE [LARGE SCALE GENOMIC DNA]</scope>
    <source>
        <strain evidence="6 7">DSM 23814</strain>
    </source>
</reference>